<proteinExistence type="predicted"/>
<evidence type="ECO:0000259" key="1">
    <source>
        <dbReference type="Pfam" id="PF07727"/>
    </source>
</evidence>
<dbReference type="InterPro" id="IPR013103">
    <property type="entry name" value="RVT_2"/>
</dbReference>
<name>A0A699L3U4_TANCI</name>
<organism evidence="2">
    <name type="scientific">Tanacetum cinerariifolium</name>
    <name type="common">Dalmatian daisy</name>
    <name type="synonym">Chrysanthemum cinerariifolium</name>
    <dbReference type="NCBI Taxonomy" id="118510"/>
    <lineage>
        <taxon>Eukaryota</taxon>
        <taxon>Viridiplantae</taxon>
        <taxon>Streptophyta</taxon>
        <taxon>Embryophyta</taxon>
        <taxon>Tracheophyta</taxon>
        <taxon>Spermatophyta</taxon>
        <taxon>Magnoliopsida</taxon>
        <taxon>eudicotyledons</taxon>
        <taxon>Gunneridae</taxon>
        <taxon>Pentapetalae</taxon>
        <taxon>asterids</taxon>
        <taxon>campanulids</taxon>
        <taxon>Asterales</taxon>
        <taxon>Asteraceae</taxon>
        <taxon>Asteroideae</taxon>
        <taxon>Anthemideae</taxon>
        <taxon>Anthemidinae</taxon>
        <taxon>Tanacetum</taxon>
    </lineage>
</organism>
<dbReference type="InterPro" id="IPR043502">
    <property type="entry name" value="DNA/RNA_pol_sf"/>
</dbReference>
<gene>
    <name evidence="2" type="ORF">Tci_696925</name>
</gene>
<accession>A0A699L3U4</accession>
<sequence>VYNTRTRKVEKNLHSEFLENKPIVEGAKPKWLFDIDMLTELMNYVPVIPDSEIDTHEKSENSINDVNTVRLSINTASTDFDTGSLNMNTNSPTVSTASPEATHADFLGDKPEGDMSNINTTYQVPFTPNTRIHKDHSLDIVIGDVQSGVMTRKMTKTIQEQGFISTVYEEKTHKGCTQEEGIDYDEVFAPVARVEAIRIEEEVYVRQPQGFEDPDHPDKVYKVVKALYSLHQAPRAWYETLTNYLLSNGFHRGKIDQTLFIKRQNRDIFLIQVYVDDIIFGSTKKELCNEFRRLLKDRFEMSFMRELSFFLGLQVKQKYDVIFISRDKYVIEVLRKFNLLDVKTSSTPVEMEKPLVKDANGVDVDVHL</sequence>
<dbReference type="EMBL" id="BKCJ010585032">
    <property type="protein sequence ID" value="GFB24954.1"/>
    <property type="molecule type" value="Genomic_DNA"/>
</dbReference>
<dbReference type="AlphaFoldDB" id="A0A699L3U4"/>
<evidence type="ECO:0000313" key="2">
    <source>
        <dbReference type="EMBL" id="GFB24954.1"/>
    </source>
</evidence>
<feature type="non-terminal residue" evidence="2">
    <location>
        <position position="1"/>
    </location>
</feature>
<dbReference type="SUPFAM" id="SSF56672">
    <property type="entry name" value="DNA/RNA polymerases"/>
    <property type="match status" value="1"/>
</dbReference>
<dbReference type="Pfam" id="PF07727">
    <property type="entry name" value="RVT_2"/>
    <property type="match status" value="1"/>
</dbReference>
<feature type="domain" description="Reverse transcriptase Ty1/copia-type" evidence="1">
    <location>
        <begin position="199"/>
        <end position="350"/>
    </location>
</feature>
<protein>
    <submittedName>
        <fullName evidence="2">Putative ribonuclease H-like domain-containing protein</fullName>
    </submittedName>
</protein>
<reference evidence="2" key="1">
    <citation type="journal article" date="2019" name="Sci. Rep.">
        <title>Draft genome of Tanacetum cinerariifolium, the natural source of mosquito coil.</title>
        <authorList>
            <person name="Yamashiro T."/>
            <person name="Shiraishi A."/>
            <person name="Satake H."/>
            <person name="Nakayama K."/>
        </authorList>
    </citation>
    <scope>NUCLEOTIDE SEQUENCE</scope>
</reference>
<comment type="caution">
    <text evidence="2">The sequence shown here is derived from an EMBL/GenBank/DDBJ whole genome shotgun (WGS) entry which is preliminary data.</text>
</comment>